<dbReference type="EMBL" id="JAVDNV010000036">
    <property type="protein sequence ID" value="MDQ2312634.1"/>
    <property type="molecule type" value="Genomic_DNA"/>
</dbReference>
<accession>A0AAW8HX81</accession>
<dbReference type="PANTHER" id="PTHR30329">
    <property type="entry name" value="STATOR ELEMENT OF FLAGELLAR MOTOR COMPLEX"/>
    <property type="match status" value="1"/>
</dbReference>
<feature type="compositionally biased region" description="Basic and acidic residues" evidence="4">
    <location>
        <begin position="545"/>
        <end position="556"/>
    </location>
</feature>
<evidence type="ECO:0000259" key="6">
    <source>
        <dbReference type="PROSITE" id="PS51123"/>
    </source>
</evidence>
<dbReference type="PRINTS" id="PR01021">
    <property type="entry name" value="OMPADOMAIN"/>
</dbReference>
<dbReference type="GO" id="GO:0009279">
    <property type="term" value="C:cell outer membrane"/>
    <property type="evidence" value="ECO:0007669"/>
    <property type="project" value="UniProtKB-SubCell"/>
</dbReference>
<dbReference type="GeneID" id="61385207"/>
<dbReference type="AlphaFoldDB" id="A0AAW8HX81"/>
<sequence length="556" mass="60119">MRRSVIASVIVHALAATAGVLWLLWYFIPLGNVIKTGVTLLLAVLVILAVLREKKRGTAAQSVADALPEIDTPGPVMLVCGEDAGSLFNAQPLRKTSQGWWLHVGEVSRLAGMVKGLQQRQPHAVGQLAVMFICRPDRYQDESVMRAPVKALREQIIKLQAVTGFQLPLVMSCEVSGPDSPWIIIRGDKPVVCPAGESPEALADWQDSHLSSLPVISQAFTLMRTVFIDELEKPDRLYPAVSPFAVVLKTGAPAGETTSVWSDWLNRHSGLLFSPSYRDSGAEYAFPDALLPLLRPVTVPVQGGQLTRRLVAVLLVCALAALGFSAGNNQTLIRKVGADLARWYAIPMDHYVPKAQSLAALKQDALLLERWQRQGEPVRYGLGYYPGQRLWLAVQQAIDTWIPAPEQAAAPEPQASRTVRLNSMALFDTGQSSLKPGATKLLVSALVGIKARPGWLIVVSGHTDSTGSPPVNQALSLRRAEAVRDWMRDTGDVPGSCFAVQGYGADRPVASNDTPEGRAQNRRVEISLVPQADACRAPGEPPAPSKDDGASHLRGE</sequence>
<evidence type="ECO:0000256" key="5">
    <source>
        <dbReference type="SAM" id="Phobius"/>
    </source>
</evidence>
<dbReference type="CDD" id="cd07185">
    <property type="entry name" value="OmpA_C-like"/>
    <property type="match status" value="1"/>
</dbReference>
<keyword evidence="5" id="KW-0812">Transmembrane</keyword>
<feature type="transmembrane region" description="Helical" evidence="5">
    <location>
        <begin position="33"/>
        <end position="51"/>
    </location>
</feature>
<evidence type="ECO:0000256" key="3">
    <source>
        <dbReference type="PROSITE-ProRule" id="PRU00473"/>
    </source>
</evidence>
<organism evidence="7 8">
    <name type="scientific">Pluralibacter gergoviae</name>
    <name type="common">Enterobacter gergoviae</name>
    <dbReference type="NCBI Taxonomy" id="61647"/>
    <lineage>
        <taxon>Bacteria</taxon>
        <taxon>Pseudomonadati</taxon>
        <taxon>Pseudomonadota</taxon>
        <taxon>Gammaproteobacteria</taxon>
        <taxon>Enterobacterales</taxon>
        <taxon>Enterobacteriaceae</taxon>
        <taxon>Pluralibacter</taxon>
    </lineage>
</organism>
<dbReference type="Gene3D" id="3.30.1330.60">
    <property type="entry name" value="OmpA-like domain"/>
    <property type="match status" value="1"/>
</dbReference>
<feature type="transmembrane region" description="Helical" evidence="5">
    <location>
        <begin position="310"/>
        <end position="327"/>
    </location>
</feature>
<dbReference type="SUPFAM" id="SSF103088">
    <property type="entry name" value="OmpA-like"/>
    <property type="match status" value="1"/>
</dbReference>
<comment type="caution">
    <text evidence="7">The sequence shown here is derived from an EMBL/GenBank/DDBJ whole genome shotgun (WGS) entry which is preliminary data.</text>
</comment>
<name>A0AAW8HX81_PLUGE</name>
<keyword evidence="5" id="KW-1133">Transmembrane helix</keyword>
<proteinExistence type="predicted"/>
<feature type="transmembrane region" description="Helical" evidence="5">
    <location>
        <begin position="5"/>
        <end position="27"/>
    </location>
</feature>
<protein>
    <submittedName>
        <fullName evidence="7">OmpA family protein</fullName>
    </submittedName>
</protein>
<evidence type="ECO:0000256" key="1">
    <source>
        <dbReference type="ARBA" id="ARBA00004442"/>
    </source>
</evidence>
<reference evidence="7" key="1">
    <citation type="submission" date="2023-08" db="EMBL/GenBank/DDBJ databases">
        <title>WGS of pathogenic bacterial species, Los Angeles County Public Health Laboratories.</title>
        <authorList>
            <person name="Garrigues J.M."/>
            <person name="Green N.M."/>
        </authorList>
    </citation>
    <scope>NUCLEOTIDE SEQUENCE</scope>
    <source>
        <strain evidence="7">LACPHL-BACT-2023-00068</strain>
    </source>
</reference>
<dbReference type="InterPro" id="IPR006664">
    <property type="entry name" value="OMP_bac"/>
</dbReference>
<evidence type="ECO:0000256" key="4">
    <source>
        <dbReference type="SAM" id="MobiDB-lite"/>
    </source>
</evidence>
<dbReference type="InterPro" id="IPR036737">
    <property type="entry name" value="OmpA-like_sf"/>
</dbReference>
<comment type="subcellular location">
    <subcellularLocation>
        <location evidence="1">Cell outer membrane</location>
    </subcellularLocation>
</comment>
<dbReference type="RefSeq" id="WP_064360885.1">
    <property type="nucleotide sequence ID" value="NZ_CP020388.1"/>
</dbReference>
<dbReference type="Pfam" id="PF00691">
    <property type="entry name" value="OmpA"/>
    <property type="match status" value="1"/>
</dbReference>
<keyword evidence="2 3" id="KW-0472">Membrane</keyword>
<feature type="region of interest" description="Disordered" evidence="4">
    <location>
        <begin position="503"/>
        <end position="556"/>
    </location>
</feature>
<dbReference type="InterPro" id="IPR050330">
    <property type="entry name" value="Bact_OuterMem_StrucFunc"/>
</dbReference>
<feature type="domain" description="OmpA-like" evidence="6">
    <location>
        <begin position="414"/>
        <end position="532"/>
    </location>
</feature>
<gene>
    <name evidence="7" type="ORF">RBJ30_26680</name>
</gene>
<dbReference type="PROSITE" id="PS51123">
    <property type="entry name" value="OMPA_2"/>
    <property type="match status" value="1"/>
</dbReference>
<dbReference type="PANTHER" id="PTHR30329:SF20">
    <property type="entry name" value="EXPORTED PROTEIN"/>
    <property type="match status" value="1"/>
</dbReference>
<evidence type="ECO:0000313" key="8">
    <source>
        <dbReference type="Proteomes" id="UP001236270"/>
    </source>
</evidence>
<evidence type="ECO:0000256" key="2">
    <source>
        <dbReference type="ARBA" id="ARBA00023136"/>
    </source>
</evidence>
<dbReference type="InterPro" id="IPR006665">
    <property type="entry name" value="OmpA-like"/>
</dbReference>
<dbReference type="Proteomes" id="UP001236270">
    <property type="component" value="Unassembled WGS sequence"/>
</dbReference>
<evidence type="ECO:0000313" key="7">
    <source>
        <dbReference type="EMBL" id="MDQ2312634.1"/>
    </source>
</evidence>